<dbReference type="Gene3D" id="3.40.395.10">
    <property type="entry name" value="Adenoviral Proteinase, Chain A"/>
    <property type="match status" value="1"/>
</dbReference>
<reference evidence="4" key="1">
    <citation type="journal article" date="2020" name="Nature">
        <title>Giant virus diversity and host interactions through global metagenomics.</title>
        <authorList>
            <person name="Schulz F."/>
            <person name="Roux S."/>
            <person name="Paez-Espino D."/>
            <person name="Jungbluth S."/>
            <person name="Walsh D.A."/>
            <person name="Denef V.J."/>
            <person name="McMahon K.D."/>
            <person name="Konstantinidis K.T."/>
            <person name="Eloe-Fadrosh E.A."/>
            <person name="Kyrpides N.C."/>
            <person name="Woyke T."/>
        </authorList>
    </citation>
    <scope>NUCLEOTIDE SEQUENCE</scope>
    <source>
        <strain evidence="4">GVMAG-S-ERX555907-94</strain>
    </source>
</reference>
<dbReference type="Pfam" id="PF02902">
    <property type="entry name" value="Peptidase_C48"/>
    <property type="match status" value="1"/>
</dbReference>
<protein>
    <recommendedName>
        <fullName evidence="3">Ubiquitin-like protease family profile domain-containing protein</fullName>
    </recommendedName>
</protein>
<dbReference type="EMBL" id="MN741028">
    <property type="protein sequence ID" value="QHU23388.1"/>
    <property type="molecule type" value="Genomic_DNA"/>
</dbReference>
<dbReference type="PROSITE" id="PS50600">
    <property type="entry name" value="ULP_PROTEASE"/>
    <property type="match status" value="1"/>
</dbReference>
<dbReference type="InterPro" id="IPR038765">
    <property type="entry name" value="Papain-like_cys_pep_sf"/>
</dbReference>
<dbReference type="GO" id="GO:0008234">
    <property type="term" value="F:cysteine-type peptidase activity"/>
    <property type="evidence" value="ECO:0007669"/>
    <property type="project" value="InterPro"/>
</dbReference>
<evidence type="ECO:0000259" key="3">
    <source>
        <dbReference type="PROSITE" id="PS50600"/>
    </source>
</evidence>
<name>A0A6C0L4J5_9ZZZZ</name>
<feature type="domain" description="Ubiquitin-like protease family profile" evidence="3">
    <location>
        <begin position="83"/>
        <end position="250"/>
    </location>
</feature>
<organism evidence="4">
    <name type="scientific">viral metagenome</name>
    <dbReference type="NCBI Taxonomy" id="1070528"/>
    <lineage>
        <taxon>unclassified sequences</taxon>
        <taxon>metagenomes</taxon>
        <taxon>organismal metagenomes</taxon>
    </lineage>
</organism>
<keyword evidence="2" id="KW-0378">Hydrolase</keyword>
<dbReference type="GO" id="GO:0006508">
    <property type="term" value="P:proteolysis"/>
    <property type="evidence" value="ECO:0007669"/>
    <property type="project" value="UniProtKB-KW"/>
</dbReference>
<dbReference type="SUPFAM" id="SSF54001">
    <property type="entry name" value="Cysteine proteinases"/>
    <property type="match status" value="1"/>
</dbReference>
<evidence type="ECO:0000313" key="4">
    <source>
        <dbReference type="EMBL" id="QHU23388.1"/>
    </source>
</evidence>
<dbReference type="InterPro" id="IPR003653">
    <property type="entry name" value="Peptidase_C48_C"/>
</dbReference>
<keyword evidence="1" id="KW-0645">Protease</keyword>
<evidence type="ECO:0000256" key="1">
    <source>
        <dbReference type="ARBA" id="ARBA00022670"/>
    </source>
</evidence>
<dbReference type="AlphaFoldDB" id="A0A6C0L4J5"/>
<accession>A0A6C0L4J5</accession>
<evidence type="ECO:0000256" key="2">
    <source>
        <dbReference type="ARBA" id="ARBA00022801"/>
    </source>
</evidence>
<sequence>MYDSKNCSPSKKRKTGSCLPNPLLKKIVKLLNEKYKCKLQSSGTQNNIYTSICDKIKQISECETEACWSTLDVIKNGLNQKEYRNFTNSFRPFMPESWKQNPNTWLNTNDIDNVLKQYEKKYNHFEYIGAIPIDFDKKTITGQCAVSDLCKIDIQNMSRNKKCIGIVFNTDAHNEPGKHWFSVYIDLKKAIPAIYYFDSLAEEPQQEIIDFVKKIEGELNGNCKVLYNDIQHQHGNTECGVYSLHFITSMLKGTPFKKYINTINTDKQMEEMRQLFFVDI</sequence>
<proteinExistence type="predicted"/>